<proteinExistence type="predicted"/>
<gene>
    <name evidence="1" type="ORF">ECRASSUSDP1_LOCUS19536</name>
</gene>
<reference evidence="1" key="1">
    <citation type="submission" date="2023-07" db="EMBL/GenBank/DDBJ databases">
        <authorList>
            <consortium name="AG Swart"/>
            <person name="Singh M."/>
            <person name="Singh A."/>
            <person name="Seah K."/>
            <person name="Emmerich C."/>
        </authorList>
    </citation>
    <scope>NUCLEOTIDE SEQUENCE</scope>
    <source>
        <strain evidence="1">DP1</strain>
    </source>
</reference>
<comment type="caution">
    <text evidence="1">The sequence shown here is derived from an EMBL/GenBank/DDBJ whole genome shotgun (WGS) entry which is preliminary data.</text>
</comment>
<dbReference type="Proteomes" id="UP001295684">
    <property type="component" value="Unassembled WGS sequence"/>
</dbReference>
<name>A0AAD2D2U7_EUPCR</name>
<organism evidence="1 2">
    <name type="scientific">Euplotes crassus</name>
    <dbReference type="NCBI Taxonomy" id="5936"/>
    <lineage>
        <taxon>Eukaryota</taxon>
        <taxon>Sar</taxon>
        <taxon>Alveolata</taxon>
        <taxon>Ciliophora</taxon>
        <taxon>Intramacronucleata</taxon>
        <taxon>Spirotrichea</taxon>
        <taxon>Hypotrichia</taxon>
        <taxon>Euplotida</taxon>
        <taxon>Euplotidae</taxon>
        <taxon>Moneuplotes</taxon>
    </lineage>
</organism>
<dbReference type="EMBL" id="CAMPGE010019836">
    <property type="protein sequence ID" value="CAI2378141.1"/>
    <property type="molecule type" value="Genomic_DNA"/>
</dbReference>
<evidence type="ECO:0000313" key="2">
    <source>
        <dbReference type="Proteomes" id="UP001295684"/>
    </source>
</evidence>
<keyword evidence="2" id="KW-1185">Reference proteome</keyword>
<dbReference type="AlphaFoldDB" id="A0AAD2D2U7"/>
<protein>
    <submittedName>
        <fullName evidence="1">Uncharacterized protein</fullName>
    </submittedName>
</protein>
<sequence>MFGFLPGFLRVFLEDNEADVAKVLAFSVAISFAHMLGSLSSCELGGTAIGIKRNLISNLKGRIRSYICNFRYEVILF</sequence>
<evidence type="ECO:0000313" key="1">
    <source>
        <dbReference type="EMBL" id="CAI2378141.1"/>
    </source>
</evidence>
<accession>A0AAD2D2U7</accession>